<dbReference type="GO" id="GO:0005971">
    <property type="term" value="C:ribonucleoside-diphosphate reductase complex"/>
    <property type="evidence" value="ECO:0007669"/>
    <property type="project" value="TreeGrafter"/>
</dbReference>
<dbReference type="PANTHER" id="PTHR11573:SF6">
    <property type="entry name" value="RIBONUCLEOSIDE-DIPHOSPHATE REDUCTASE LARGE SUBUNIT"/>
    <property type="match status" value="1"/>
</dbReference>
<dbReference type="GO" id="GO:0005524">
    <property type="term" value="F:ATP binding"/>
    <property type="evidence" value="ECO:0007669"/>
    <property type="project" value="TreeGrafter"/>
</dbReference>
<dbReference type="STRING" id="2316362.A0A4Q2D8N3"/>
<organism evidence="4 5">
    <name type="scientific">Candolleomyces aberdarensis</name>
    <dbReference type="NCBI Taxonomy" id="2316362"/>
    <lineage>
        <taxon>Eukaryota</taxon>
        <taxon>Fungi</taxon>
        <taxon>Dikarya</taxon>
        <taxon>Basidiomycota</taxon>
        <taxon>Agaricomycotina</taxon>
        <taxon>Agaricomycetes</taxon>
        <taxon>Agaricomycetidae</taxon>
        <taxon>Agaricales</taxon>
        <taxon>Agaricineae</taxon>
        <taxon>Psathyrellaceae</taxon>
        <taxon>Candolleomyces</taxon>
    </lineage>
</organism>
<sequence>MEAVAKSYHMMSSLSYVHAPSTIFNAGTKNHRLSSCFLLPAEPEPDNIFSTLNTVANICRGGGEIGLSVHLVPSNGANVDGVTRSGLLPVLRVFDAAVDMFDQGTDKHPIAISAYIEPWHADVLTFVQMKKRKVVESHPIKKLFHALWVNDLFRVPHLVELWGKDFEEEYERLEREGVGKSTISARTLWREIIDSMIECGGPSMMFKDAVNEKSNEKQLGTITGANFCTEVVQYANADETATCTLASVVLPSFVKGDRIFDFRSMEIVIRHMVLSLNRVLVRTCPPTVQADRSTFKNRAIGIGVQGLADALAMMNMPFDSEEALRFNEQLAESLYYTAVDESCNLVRTFGPYPNFEGSPFSQGILQPDLWEKDPYSLIYDWDMLKQKVVKGVSNSLLIAYMPSAGTSLLTGASESFDPFSSMIYTRKAQSGEFAMVNRHLTKKLRAVGIWSDRLRDKILALGVNRFSLEAFTSKFTGVWYGIFQQGDNPAGILPAIDTLQDLLPAIDTLQDLLPAEGYAVGEWSIADAAVTPFLGCASIVLKNDLGAYDQGKGAKLWETRQSDEKYERFRRYFADVTKRESFKGRFFEDVIVKAYRKCFTPLRV</sequence>
<dbReference type="EMBL" id="SDEE01000496">
    <property type="protein sequence ID" value="RXW15907.1"/>
    <property type="molecule type" value="Genomic_DNA"/>
</dbReference>
<protein>
    <recommendedName>
        <fullName evidence="3">Ribonucleotide reductase large subunit C-terminal domain-containing protein</fullName>
    </recommendedName>
</protein>
<dbReference type="AlphaFoldDB" id="A0A4Q2D8N3"/>
<evidence type="ECO:0000256" key="2">
    <source>
        <dbReference type="ARBA" id="ARBA00023116"/>
    </source>
</evidence>
<comment type="caution">
    <text evidence="4">The sequence shown here is derived from an EMBL/GenBank/DDBJ whole genome shotgun (WGS) entry which is preliminary data.</text>
</comment>
<keyword evidence="5" id="KW-1185">Reference proteome</keyword>
<dbReference type="GO" id="GO:0009263">
    <property type="term" value="P:deoxyribonucleotide biosynthetic process"/>
    <property type="evidence" value="ECO:0007669"/>
    <property type="project" value="UniProtKB-KW"/>
</dbReference>
<dbReference type="Gene3D" id="3.20.70.20">
    <property type="match status" value="1"/>
</dbReference>
<dbReference type="Proteomes" id="UP000290288">
    <property type="component" value="Unassembled WGS sequence"/>
</dbReference>
<dbReference type="OrthoDB" id="202840at2759"/>
<dbReference type="Pfam" id="PF02867">
    <property type="entry name" value="Ribonuc_red_lgC"/>
    <property type="match status" value="1"/>
</dbReference>
<proteinExistence type="inferred from homology"/>
<dbReference type="InterPro" id="IPR039718">
    <property type="entry name" value="Rrm1"/>
</dbReference>
<dbReference type="GO" id="GO:0004748">
    <property type="term" value="F:ribonucleoside-diphosphate reductase activity, thioredoxin disulfide as acceptor"/>
    <property type="evidence" value="ECO:0007669"/>
    <property type="project" value="TreeGrafter"/>
</dbReference>
<reference evidence="4 5" key="1">
    <citation type="submission" date="2019-01" db="EMBL/GenBank/DDBJ databases">
        <title>Draft genome sequence of Psathyrella aberdarensis IHI B618.</title>
        <authorList>
            <person name="Buettner E."/>
            <person name="Kellner H."/>
        </authorList>
    </citation>
    <scope>NUCLEOTIDE SEQUENCE [LARGE SCALE GENOMIC DNA]</scope>
    <source>
        <strain evidence="4 5">IHI B618</strain>
    </source>
</reference>
<comment type="similarity">
    <text evidence="1">Belongs to the ribonucleoside diphosphate reductase large chain family.</text>
</comment>
<dbReference type="Gene3D" id="1.20.1050.10">
    <property type="match status" value="1"/>
</dbReference>
<gene>
    <name evidence="4" type="ORF">EST38_g9946</name>
</gene>
<dbReference type="InterPro" id="IPR013346">
    <property type="entry name" value="NrdE_NrdA_C"/>
</dbReference>
<evidence type="ECO:0000259" key="3">
    <source>
        <dbReference type="Pfam" id="PF02867"/>
    </source>
</evidence>
<dbReference type="InterPro" id="IPR000788">
    <property type="entry name" value="RNR_lg_C"/>
</dbReference>
<feature type="domain" description="Ribonucleotide reductase large subunit C-terminal" evidence="3">
    <location>
        <begin position="34"/>
        <end position="460"/>
    </location>
</feature>
<dbReference type="SUPFAM" id="SSF51998">
    <property type="entry name" value="PFL-like glycyl radical enzymes"/>
    <property type="match status" value="1"/>
</dbReference>
<name>A0A4Q2D8N3_9AGAR</name>
<evidence type="ECO:0000313" key="5">
    <source>
        <dbReference type="Proteomes" id="UP000290288"/>
    </source>
</evidence>
<accession>A0A4Q2D8N3</accession>
<dbReference type="PRINTS" id="PR01183">
    <property type="entry name" value="RIBORDTASEM1"/>
</dbReference>
<dbReference type="NCBIfam" id="TIGR02506">
    <property type="entry name" value="NrdE_NrdA"/>
    <property type="match status" value="1"/>
</dbReference>
<evidence type="ECO:0000256" key="1">
    <source>
        <dbReference type="ARBA" id="ARBA00010406"/>
    </source>
</evidence>
<keyword evidence="2" id="KW-0215">Deoxyribonucleotide synthesis</keyword>
<evidence type="ECO:0000313" key="4">
    <source>
        <dbReference type="EMBL" id="RXW15907.1"/>
    </source>
</evidence>
<dbReference type="PANTHER" id="PTHR11573">
    <property type="entry name" value="RIBONUCLEOSIDE-DIPHOSPHATE REDUCTASE LARGE CHAIN"/>
    <property type="match status" value="1"/>
</dbReference>